<proteinExistence type="predicted"/>
<reference evidence="1 2" key="1">
    <citation type="submission" date="2018-03" db="EMBL/GenBank/DDBJ databases">
        <title>Genomic Encyclopedia of Type Strains, Phase III (KMG-III): the genomes of soil and plant-associated and newly described type strains.</title>
        <authorList>
            <person name="Whitman W."/>
        </authorList>
    </citation>
    <scope>NUCLEOTIDE SEQUENCE [LARGE SCALE GENOMIC DNA]</scope>
    <source>
        <strain evidence="1 2">CGMCC 1.12700</strain>
    </source>
</reference>
<dbReference type="AlphaFoldDB" id="A0A2P8D4E5"/>
<evidence type="ECO:0000313" key="1">
    <source>
        <dbReference type="EMBL" id="PSK92087.1"/>
    </source>
</evidence>
<protein>
    <submittedName>
        <fullName evidence="1">Uncharacterized protein</fullName>
    </submittedName>
</protein>
<dbReference type="Proteomes" id="UP000240572">
    <property type="component" value="Unassembled WGS sequence"/>
</dbReference>
<gene>
    <name evidence="1" type="ORF">B0I18_104185</name>
</gene>
<dbReference type="EMBL" id="PYGD01000004">
    <property type="protein sequence ID" value="PSK92087.1"/>
    <property type="molecule type" value="Genomic_DNA"/>
</dbReference>
<sequence length="210" mass="23587">MTTYGINFANETPDTWTLCIYQFLPGSVGLESVAWKQTRVPRNGESGIEWNMEYVACLAEYKQSGGKGFYKALQRMRTELGRHWNCVYEDDVQQLWEAGATTSGQLLISNRSPQLANLGIGMDGSLALVKRSVYSGNNAQFAGKPKFYVALFHELLQGEIISGNQVYGPLEVVFSGDRNYKNFVARIEGSRFIFEEAGTKNRVEAPYEPR</sequence>
<comment type="caution">
    <text evidence="1">The sequence shown here is derived from an EMBL/GenBank/DDBJ whole genome shotgun (WGS) entry which is preliminary data.</text>
</comment>
<evidence type="ECO:0000313" key="2">
    <source>
        <dbReference type="Proteomes" id="UP000240572"/>
    </source>
</evidence>
<dbReference type="RefSeq" id="WP_106523156.1">
    <property type="nucleotide sequence ID" value="NZ_PYGD01000004.1"/>
</dbReference>
<accession>A0A2P8D4E5</accession>
<dbReference type="OrthoDB" id="5464821at2"/>
<name>A0A2P8D4E5_9BACT</name>
<keyword evidence="2" id="KW-1185">Reference proteome</keyword>
<organism evidence="1 2">
    <name type="scientific">Taibaiella chishuiensis</name>
    <dbReference type="NCBI Taxonomy" id="1434707"/>
    <lineage>
        <taxon>Bacteria</taxon>
        <taxon>Pseudomonadati</taxon>
        <taxon>Bacteroidota</taxon>
        <taxon>Chitinophagia</taxon>
        <taxon>Chitinophagales</taxon>
        <taxon>Chitinophagaceae</taxon>
        <taxon>Taibaiella</taxon>
    </lineage>
</organism>